<evidence type="ECO:0000313" key="4">
    <source>
        <dbReference type="EMBL" id="AFM26999.1"/>
    </source>
</evidence>
<dbReference type="PANTHER" id="PTHR44591">
    <property type="entry name" value="STRESS RESPONSE REGULATOR PROTEIN 1"/>
    <property type="match status" value="1"/>
</dbReference>
<organism evidence="4 5">
    <name type="scientific">Desulfomonile tiedjei (strain ATCC 49306 / DSM 6799 / DCB-1)</name>
    <dbReference type="NCBI Taxonomy" id="706587"/>
    <lineage>
        <taxon>Bacteria</taxon>
        <taxon>Pseudomonadati</taxon>
        <taxon>Thermodesulfobacteriota</taxon>
        <taxon>Desulfomonilia</taxon>
        <taxon>Desulfomonilales</taxon>
        <taxon>Desulfomonilaceae</taxon>
        <taxon>Desulfomonile</taxon>
    </lineage>
</organism>
<dbReference type="RefSeq" id="WP_014812118.1">
    <property type="nucleotide sequence ID" value="NC_018025.1"/>
</dbReference>
<dbReference type="HOGENOM" id="CLU_1719441_0_0_7"/>
<feature type="domain" description="Response regulatory" evidence="3">
    <location>
        <begin position="11"/>
        <end position="120"/>
    </location>
</feature>
<evidence type="ECO:0000259" key="3">
    <source>
        <dbReference type="PROSITE" id="PS50110"/>
    </source>
</evidence>
<dbReference type="InterPro" id="IPR050595">
    <property type="entry name" value="Bact_response_regulator"/>
</dbReference>
<reference evidence="5" key="1">
    <citation type="submission" date="2012-06" db="EMBL/GenBank/DDBJ databases">
        <title>Complete sequence of chromosome of Desulfomonile tiedjei DSM 6799.</title>
        <authorList>
            <person name="Lucas S."/>
            <person name="Copeland A."/>
            <person name="Lapidus A."/>
            <person name="Glavina del Rio T."/>
            <person name="Dalin E."/>
            <person name="Tice H."/>
            <person name="Bruce D."/>
            <person name="Goodwin L."/>
            <person name="Pitluck S."/>
            <person name="Peters L."/>
            <person name="Ovchinnikova G."/>
            <person name="Zeytun A."/>
            <person name="Lu M."/>
            <person name="Kyrpides N."/>
            <person name="Mavromatis K."/>
            <person name="Ivanova N."/>
            <person name="Brettin T."/>
            <person name="Detter J.C."/>
            <person name="Han C."/>
            <person name="Larimer F."/>
            <person name="Land M."/>
            <person name="Hauser L."/>
            <person name="Markowitz V."/>
            <person name="Cheng J.-F."/>
            <person name="Hugenholtz P."/>
            <person name="Woyke T."/>
            <person name="Wu D."/>
            <person name="Spring S."/>
            <person name="Schroeder M."/>
            <person name="Brambilla E."/>
            <person name="Klenk H.-P."/>
            <person name="Eisen J.A."/>
        </authorList>
    </citation>
    <scope>NUCLEOTIDE SEQUENCE [LARGE SCALE GENOMIC DNA]</scope>
    <source>
        <strain evidence="5">ATCC 49306 / DSM 6799 / DCB-1</strain>
    </source>
</reference>
<feature type="modified residue" description="4-aspartylphosphate" evidence="2">
    <location>
        <position position="58"/>
    </location>
</feature>
<dbReference type="GO" id="GO:0003677">
    <property type="term" value="F:DNA binding"/>
    <property type="evidence" value="ECO:0007669"/>
    <property type="project" value="UniProtKB-KW"/>
</dbReference>
<dbReference type="Pfam" id="PF00072">
    <property type="entry name" value="Response_reg"/>
    <property type="match status" value="1"/>
</dbReference>
<proteinExistence type="predicted"/>
<dbReference type="InterPro" id="IPR011006">
    <property type="entry name" value="CheY-like_superfamily"/>
</dbReference>
<dbReference type="PROSITE" id="PS50110">
    <property type="entry name" value="RESPONSE_REGULATORY"/>
    <property type="match status" value="1"/>
</dbReference>
<keyword evidence="4" id="KW-0238">DNA-binding</keyword>
<evidence type="ECO:0000313" key="5">
    <source>
        <dbReference type="Proteomes" id="UP000006055"/>
    </source>
</evidence>
<dbReference type="SMART" id="SM00448">
    <property type="entry name" value="REC"/>
    <property type="match status" value="1"/>
</dbReference>
<keyword evidence="5" id="KW-1185">Reference proteome</keyword>
<dbReference type="KEGG" id="dti:Desti_4366"/>
<dbReference type="InterPro" id="IPR001789">
    <property type="entry name" value="Sig_transdc_resp-reg_receiver"/>
</dbReference>
<dbReference type="PANTHER" id="PTHR44591:SF3">
    <property type="entry name" value="RESPONSE REGULATORY DOMAIN-CONTAINING PROTEIN"/>
    <property type="match status" value="1"/>
</dbReference>
<dbReference type="GO" id="GO:0000160">
    <property type="term" value="P:phosphorelay signal transduction system"/>
    <property type="evidence" value="ECO:0007669"/>
    <property type="project" value="InterPro"/>
</dbReference>
<dbReference type="EMBL" id="CP003360">
    <property type="protein sequence ID" value="AFM26999.1"/>
    <property type="molecule type" value="Genomic_DNA"/>
</dbReference>
<evidence type="ECO:0000256" key="2">
    <source>
        <dbReference type="PROSITE-ProRule" id="PRU00169"/>
    </source>
</evidence>
<dbReference type="SUPFAM" id="SSF52172">
    <property type="entry name" value="CheY-like"/>
    <property type="match status" value="1"/>
</dbReference>
<accession>I4CBQ8</accession>
<name>I4CBQ8_DESTA</name>
<sequence length="184" mass="20885">MKNKSYLAGKHILAVDDEPDVLESIQDVLEDSVIDCAGDYRSASEKLKNNRYDLVILDIMGVDGLKLLEESVARNFPTVMLTAHAIDPDTLLACVRKGAISYLPKETLPELDQLLTALFKAHEQGEPPWKLLFDKLGDFFDERFGPGWKDKEKAFWSEFDRTYQIGKGIQERIKHDDRISSKGI</sequence>
<dbReference type="Gene3D" id="3.40.50.2300">
    <property type="match status" value="1"/>
</dbReference>
<keyword evidence="1 2" id="KW-0597">Phosphoprotein</keyword>
<dbReference type="Proteomes" id="UP000006055">
    <property type="component" value="Chromosome"/>
</dbReference>
<protein>
    <submittedName>
        <fullName evidence="4">Response regulator with CheY-like receiver, AAA-type ATPase, and DNA-binding domains</fullName>
    </submittedName>
</protein>
<dbReference type="AlphaFoldDB" id="I4CBQ8"/>
<dbReference type="STRING" id="706587.Desti_4366"/>
<dbReference type="CDD" id="cd00156">
    <property type="entry name" value="REC"/>
    <property type="match status" value="1"/>
</dbReference>
<dbReference type="OrthoDB" id="5418011at2"/>
<gene>
    <name evidence="4" type="ordered locus">Desti_4366</name>
</gene>
<evidence type="ECO:0000256" key="1">
    <source>
        <dbReference type="ARBA" id="ARBA00022553"/>
    </source>
</evidence>
<dbReference type="eggNOG" id="COG0745">
    <property type="taxonomic scope" value="Bacteria"/>
</dbReference>